<sequence length="632" mass="70765">MSAVVKKPHMMTPETRTLSKGSPITSPSRNSNRSSSSSPSTTVVSSVARSRSARLAALNSSRAGIQRVGAGTDAVKTNSVTPSSEADDNSREAENAILNDLRERLQKSEELSEESTRQIQVLQKQLEKALQEKKSFEERVHESEEYINTLENEKREAIRMKREIEAIYEAEKVSMTKEREDSANREEEMQTVIQRLRDTLDSQVDEDERHSRQSKQNSTNLEQGQFASPSCITRSDSQNNSKLLLMKDRLIESLRIELAESQIKIVESENMGGGRFHAIEKQLLEARMTNAKLMEENESYQLLLSEKKSSVDLPKSDSILTPSHNTDALNALEGRTDLENLVQKSSQSEDNHHGDYSRLEAELKVFKEKNKALQAYINKILDHRVKDLDSEVAHDISSESQLNMNLLDKELPVPPKEVNGIRFLQRAKTVALGASRRPRPQSYMPHPNQSLVTDQETAPSIPLNLNRSGSYRINRPQSEQFTGGTITTLNQTLRGGHSPTLHIPHSPHPNQSFFVPPTPGVNPNAAHRNPSIGQTSIQSNYPGFRSENSSISGDSGENITTPSHSPPRVEKATTFAGNKPRPLRLLRETGPSETSRRAEDDLPSKFSKRSSWMGWAFGKKEDVHIDEILKES</sequence>
<dbReference type="AlphaFoldDB" id="A0A420I7J2"/>
<feature type="compositionally biased region" description="Basic and acidic residues" evidence="1">
    <location>
        <begin position="594"/>
        <end position="603"/>
    </location>
</feature>
<feature type="compositionally biased region" description="Polar residues" evidence="1">
    <location>
        <begin position="75"/>
        <end position="84"/>
    </location>
</feature>
<feature type="region of interest" description="Disordered" evidence="1">
    <location>
        <begin position="201"/>
        <end position="234"/>
    </location>
</feature>
<evidence type="ECO:0000256" key="1">
    <source>
        <dbReference type="SAM" id="MobiDB-lite"/>
    </source>
</evidence>
<feature type="compositionally biased region" description="Polar residues" evidence="1">
    <location>
        <begin position="214"/>
        <end position="234"/>
    </location>
</feature>
<dbReference type="PANTHER" id="PTHR38120:SF1">
    <property type="entry name" value="M PROTEIN, SEROTYPE 2.1"/>
    <property type="match status" value="1"/>
</dbReference>
<reference evidence="2 3" key="1">
    <citation type="journal article" date="2018" name="BMC Genomics">
        <title>Comparative genome analyses reveal sequence features reflecting distinct modes of host-adaptation between dicot and monocot powdery mildew.</title>
        <authorList>
            <person name="Wu Y."/>
            <person name="Ma X."/>
            <person name="Pan Z."/>
            <person name="Kale S.D."/>
            <person name="Song Y."/>
            <person name="King H."/>
            <person name="Zhang Q."/>
            <person name="Presley C."/>
            <person name="Deng X."/>
            <person name="Wei C.I."/>
            <person name="Xiao S."/>
        </authorList>
    </citation>
    <scope>NUCLEOTIDE SEQUENCE [LARGE SCALE GENOMIC DNA]</scope>
    <source>
        <strain evidence="2">UCSC1</strain>
    </source>
</reference>
<evidence type="ECO:0000313" key="3">
    <source>
        <dbReference type="Proteomes" id="UP000285405"/>
    </source>
</evidence>
<dbReference type="OrthoDB" id="2121319at2759"/>
<dbReference type="EMBL" id="MCBR01011735">
    <property type="protein sequence ID" value="RKF65687.1"/>
    <property type="molecule type" value="Genomic_DNA"/>
</dbReference>
<comment type="caution">
    <text evidence="2">The sequence shown here is derived from an EMBL/GenBank/DDBJ whole genome shotgun (WGS) entry which is preliminary data.</text>
</comment>
<feature type="compositionally biased region" description="Polar residues" evidence="1">
    <location>
        <begin position="14"/>
        <end position="24"/>
    </location>
</feature>
<feature type="compositionally biased region" description="Polar residues" evidence="1">
    <location>
        <begin position="531"/>
        <end position="563"/>
    </location>
</feature>
<gene>
    <name evidence="2" type="ORF">GcC1_117014</name>
</gene>
<accession>A0A420I7J2</accession>
<feature type="region of interest" description="Disordered" evidence="1">
    <location>
        <begin position="1"/>
        <end position="95"/>
    </location>
</feature>
<proteinExistence type="predicted"/>
<feature type="region of interest" description="Disordered" evidence="1">
    <location>
        <begin position="434"/>
        <end position="456"/>
    </location>
</feature>
<feature type="region of interest" description="Disordered" evidence="1">
    <location>
        <begin position="522"/>
        <end position="607"/>
    </location>
</feature>
<name>A0A420I7J2_9PEZI</name>
<feature type="compositionally biased region" description="Low complexity" evidence="1">
    <location>
        <begin position="25"/>
        <end position="63"/>
    </location>
</feature>
<evidence type="ECO:0000313" key="2">
    <source>
        <dbReference type="EMBL" id="RKF65687.1"/>
    </source>
</evidence>
<protein>
    <recommendedName>
        <fullName evidence="4">M serotype protein</fullName>
    </recommendedName>
</protein>
<dbReference type="Proteomes" id="UP000285405">
    <property type="component" value="Unassembled WGS sequence"/>
</dbReference>
<dbReference type="PANTHER" id="PTHR38120">
    <property type="entry name" value="EXPRESSED PROTEIN"/>
    <property type="match status" value="1"/>
</dbReference>
<feature type="compositionally biased region" description="Polar residues" evidence="1">
    <location>
        <begin position="447"/>
        <end position="456"/>
    </location>
</feature>
<evidence type="ECO:0008006" key="4">
    <source>
        <dbReference type="Google" id="ProtNLM"/>
    </source>
</evidence>
<organism evidence="2 3">
    <name type="scientific">Golovinomyces cichoracearum</name>
    <dbReference type="NCBI Taxonomy" id="62708"/>
    <lineage>
        <taxon>Eukaryota</taxon>
        <taxon>Fungi</taxon>
        <taxon>Dikarya</taxon>
        <taxon>Ascomycota</taxon>
        <taxon>Pezizomycotina</taxon>
        <taxon>Leotiomycetes</taxon>
        <taxon>Erysiphales</taxon>
        <taxon>Erysiphaceae</taxon>
        <taxon>Golovinomyces</taxon>
    </lineage>
</organism>